<accession>A0ABQ4LQW6</accession>
<dbReference type="Proteomes" id="UP000680638">
    <property type="component" value="Unassembled WGS sequence"/>
</dbReference>
<keyword evidence="2" id="KW-1185">Reference proteome</keyword>
<reference evidence="1 2" key="1">
    <citation type="submission" date="2021-03" db="EMBL/GenBank/DDBJ databases">
        <title>Antimicrobial resistance genes in bacteria isolated from Japanese honey, and their potential for conferring macrolide and lincosamide resistance in the American foulbrood pathogen Paenibacillus larvae.</title>
        <authorList>
            <person name="Okamoto M."/>
            <person name="Kumagai M."/>
            <person name="Kanamori H."/>
            <person name="Takamatsu D."/>
        </authorList>
    </citation>
    <scope>NUCLEOTIDE SEQUENCE [LARGE SCALE GENOMIC DNA]</scope>
    <source>
        <strain evidence="1 2">J21TS3</strain>
    </source>
</reference>
<organism evidence="1 2">
    <name type="scientific">Paenibacillus cookii</name>
    <dbReference type="NCBI Taxonomy" id="157839"/>
    <lineage>
        <taxon>Bacteria</taxon>
        <taxon>Bacillati</taxon>
        <taxon>Bacillota</taxon>
        <taxon>Bacilli</taxon>
        <taxon>Bacillales</taxon>
        <taxon>Paenibacillaceae</taxon>
        <taxon>Paenibacillus</taxon>
    </lineage>
</organism>
<proteinExistence type="predicted"/>
<dbReference type="RefSeq" id="WP_212947291.1">
    <property type="nucleotide sequence ID" value="NZ_BORW01000001.1"/>
</dbReference>
<sequence length="58" mass="6952">MYLNVPDWYFLNGSNKTGMGYREVNWDLPRERQLILARQNIFDGTWKKRRVWAGCSSL</sequence>
<protein>
    <submittedName>
        <fullName evidence="1">Uncharacterized protein</fullName>
    </submittedName>
</protein>
<gene>
    <name evidence="1" type="ORF">J21TS3_04800</name>
</gene>
<dbReference type="EMBL" id="BORW01000001">
    <property type="protein sequence ID" value="GIO65659.1"/>
    <property type="molecule type" value="Genomic_DNA"/>
</dbReference>
<comment type="caution">
    <text evidence="1">The sequence shown here is derived from an EMBL/GenBank/DDBJ whole genome shotgun (WGS) entry which is preliminary data.</text>
</comment>
<name>A0ABQ4LQW6_9BACL</name>
<evidence type="ECO:0000313" key="2">
    <source>
        <dbReference type="Proteomes" id="UP000680638"/>
    </source>
</evidence>
<evidence type="ECO:0000313" key="1">
    <source>
        <dbReference type="EMBL" id="GIO65659.1"/>
    </source>
</evidence>